<evidence type="ECO:0000313" key="6">
    <source>
        <dbReference type="Proteomes" id="UP000494135"/>
    </source>
</evidence>
<dbReference type="GO" id="GO:0033920">
    <property type="term" value="F:6-phospho-beta-galactosidase activity"/>
    <property type="evidence" value="ECO:0007669"/>
    <property type="project" value="UniProtKB-EC"/>
</dbReference>
<evidence type="ECO:0000256" key="3">
    <source>
        <dbReference type="ARBA" id="ARBA00023295"/>
    </source>
</evidence>
<dbReference type="SUPFAM" id="SSF53649">
    <property type="entry name" value="Alkaline phosphatase-like"/>
    <property type="match status" value="1"/>
</dbReference>
<dbReference type="EMBL" id="CADIKG010000002">
    <property type="protein sequence ID" value="CAB3751025.1"/>
    <property type="molecule type" value="Genomic_DNA"/>
</dbReference>
<evidence type="ECO:0000256" key="2">
    <source>
        <dbReference type="ARBA" id="ARBA00022801"/>
    </source>
</evidence>
<evidence type="ECO:0000256" key="4">
    <source>
        <dbReference type="RuleBase" id="RU003690"/>
    </source>
</evidence>
<dbReference type="GO" id="GO:0008422">
    <property type="term" value="F:beta-glucosidase activity"/>
    <property type="evidence" value="ECO:0007669"/>
    <property type="project" value="TreeGrafter"/>
</dbReference>
<dbReference type="GO" id="GO:0005829">
    <property type="term" value="C:cytosol"/>
    <property type="evidence" value="ECO:0007669"/>
    <property type="project" value="TreeGrafter"/>
</dbReference>
<proteinExistence type="inferred from homology"/>
<dbReference type="Gene3D" id="3.40.720.10">
    <property type="entry name" value="Alkaline Phosphatase, subunit A"/>
    <property type="match status" value="1"/>
</dbReference>
<organism evidence="5 6">
    <name type="scientific">Burkholderia puraquae</name>
    <dbReference type="NCBI Taxonomy" id="1904757"/>
    <lineage>
        <taxon>Bacteria</taxon>
        <taxon>Pseudomonadati</taxon>
        <taxon>Pseudomonadota</taxon>
        <taxon>Betaproteobacteria</taxon>
        <taxon>Burkholderiales</taxon>
        <taxon>Burkholderiaceae</taxon>
        <taxon>Burkholderia</taxon>
        <taxon>Burkholderia cepacia complex</taxon>
    </lineage>
</organism>
<reference evidence="5 6" key="1">
    <citation type="submission" date="2020-04" db="EMBL/GenBank/DDBJ databases">
        <authorList>
            <person name="De Canck E."/>
        </authorList>
    </citation>
    <scope>NUCLEOTIDE SEQUENCE [LARGE SCALE GENOMIC DNA]</scope>
    <source>
        <strain evidence="5 6">LMG 29660</strain>
    </source>
</reference>
<dbReference type="InterPro" id="IPR001360">
    <property type="entry name" value="Glyco_hydro_1"/>
</dbReference>
<evidence type="ECO:0000313" key="5">
    <source>
        <dbReference type="EMBL" id="CAB3751025.1"/>
    </source>
</evidence>
<dbReference type="InterPro" id="IPR017850">
    <property type="entry name" value="Alkaline_phosphatase_core_sf"/>
</dbReference>
<dbReference type="SUPFAM" id="SSF51445">
    <property type="entry name" value="(Trans)glycosidases"/>
    <property type="match status" value="1"/>
</dbReference>
<evidence type="ECO:0000256" key="1">
    <source>
        <dbReference type="ARBA" id="ARBA00010838"/>
    </source>
</evidence>
<keyword evidence="2 5" id="KW-0378">Hydrolase</keyword>
<sequence length="501" mass="56720">MREHEIECRRCRCIPSPGYRRHWIVLNEPNSLALRGYGMGVHAPGLRSPEGVFAAMHHQNLAQGLAFQALRANLRDARIGTTINLQPIRPAGPRDEDRKAAGLVDMLWNRAFLDPLYGHGYPEPLDHSLASLVQPGDMDVIAAKPDFLGMNYYSRIYVRANPSVPFGVEQAEPPADLPRTAYFQVEPDGMTEMLLRLHRDYGAPEIYITETGFAPTVLSLASVPIPSYMQGQAFLGPARAPTPRRYVFAARDRMDSEYDRVRMVRDQRFRYLYNYMPERPYYQPIRFRESMPMMRDILRLKDEGKLPPVTAAWFGPKPVEELYDADRDPWELHNLANDPRYRAKLDELRAAFHTWTDRYGDMGGIPEPEMISRMWLGGAAPPATAMPEIRPAPGGVTIACATRGASIGYWIERRDDPAPRLTHTVLSWDFERLAGEMLPPKLGARFAHLGDQRPAPQAWSVYDAGRVIPLSPGDTLHVNAMRIGYTAAKLAYPFPQTEARR</sequence>
<keyword evidence="3 5" id="KW-0326">Glycosidase</keyword>
<dbReference type="PANTHER" id="PTHR10353">
    <property type="entry name" value="GLYCOSYL HYDROLASE"/>
    <property type="match status" value="1"/>
</dbReference>
<dbReference type="PANTHER" id="PTHR10353:SF36">
    <property type="entry name" value="LP05116P"/>
    <property type="match status" value="1"/>
</dbReference>
<dbReference type="Pfam" id="PF00232">
    <property type="entry name" value="Glyco_hydro_1"/>
    <property type="match status" value="1"/>
</dbReference>
<dbReference type="AlphaFoldDB" id="A0A6J5DDE7"/>
<accession>A0A6J5DDE7</accession>
<dbReference type="Proteomes" id="UP000494135">
    <property type="component" value="Unassembled WGS sequence"/>
</dbReference>
<gene>
    <name evidence="5" type="primary">lacG</name>
    <name evidence="5" type="ORF">LMG29660_01442</name>
</gene>
<dbReference type="EC" id="3.2.1.85" evidence="5"/>
<protein>
    <submittedName>
        <fullName evidence="5">6-phospho-beta-galactosidase</fullName>
        <ecNumber evidence="5">3.2.1.85</ecNumber>
    </submittedName>
</protein>
<dbReference type="Gene3D" id="3.20.20.80">
    <property type="entry name" value="Glycosidases"/>
    <property type="match status" value="1"/>
</dbReference>
<comment type="similarity">
    <text evidence="1 4">Belongs to the glycosyl hydrolase 1 family.</text>
</comment>
<dbReference type="GO" id="GO:0016052">
    <property type="term" value="P:carbohydrate catabolic process"/>
    <property type="evidence" value="ECO:0007669"/>
    <property type="project" value="TreeGrafter"/>
</dbReference>
<dbReference type="InterPro" id="IPR017853">
    <property type="entry name" value="GH"/>
</dbReference>
<name>A0A6J5DDE7_9BURK</name>